<dbReference type="GO" id="GO:0009236">
    <property type="term" value="P:cobalamin biosynthetic process"/>
    <property type="evidence" value="ECO:0007669"/>
    <property type="project" value="InterPro"/>
</dbReference>
<gene>
    <name evidence="11" type="primary">purC</name>
    <name evidence="13" type="ORF">EV03_0828</name>
</gene>
<dbReference type="GO" id="GO:0004639">
    <property type="term" value="F:phosphoribosylaminoimidazolesuccinocarboxamide synthase activity"/>
    <property type="evidence" value="ECO:0007669"/>
    <property type="project" value="UniProtKB-UniRule"/>
</dbReference>
<evidence type="ECO:0000313" key="13">
    <source>
        <dbReference type="EMBL" id="KGG20891.1"/>
    </source>
</evidence>
<dbReference type="InterPro" id="IPR018236">
    <property type="entry name" value="SAICAR_synthetase_CS"/>
</dbReference>
<dbReference type="Gene3D" id="3.30.200.20">
    <property type="entry name" value="Phosphorylase Kinase, domain 1"/>
    <property type="match status" value="1"/>
</dbReference>
<dbReference type="EMBL" id="JNAX01000010">
    <property type="protein sequence ID" value="KGG20891.1"/>
    <property type="molecule type" value="Genomic_DNA"/>
</dbReference>
<dbReference type="Proteomes" id="UP000030392">
    <property type="component" value="Unassembled WGS sequence"/>
</dbReference>
<dbReference type="UniPathway" id="UPA00074">
    <property type="reaction ID" value="UER00131"/>
</dbReference>
<reference evidence="14" key="1">
    <citation type="journal article" date="2014" name="Sci. Data">
        <title>Genomes of diverse isolates of the marine cyanobacterium Prochlorococcus.</title>
        <authorList>
            <person name="Biller S."/>
            <person name="Berube P."/>
            <person name="Thompson J."/>
            <person name="Kelly L."/>
            <person name="Roggensack S."/>
            <person name="Awad L."/>
            <person name="Roache-Johnson K."/>
            <person name="Ding H."/>
            <person name="Giovannoni S.J."/>
            <person name="Moore L.R."/>
            <person name="Chisholm S.W."/>
        </authorList>
    </citation>
    <scope>NUCLEOTIDE SEQUENCE [LARGE SCALE GENOMIC DNA]</scope>
    <source>
        <strain evidence="14">PAC1</strain>
    </source>
</reference>
<dbReference type="FunFam" id="3.30.470.20:FF:000006">
    <property type="entry name" value="Phosphoribosylaminoimidazole-succinocarboxamide synthase"/>
    <property type="match status" value="1"/>
</dbReference>
<dbReference type="Pfam" id="PF01259">
    <property type="entry name" value="SAICAR_synt"/>
    <property type="match status" value="1"/>
</dbReference>
<dbReference type="Gene3D" id="3.30.470.20">
    <property type="entry name" value="ATP-grasp fold, B domain"/>
    <property type="match status" value="1"/>
</dbReference>
<comment type="caution">
    <text evidence="13">The sequence shown here is derived from an EMBL/GenBank/DDBJ whole genome shotgun (WGS) entry which is preliminary data.</text>
</comment>
<dbReference type="InterPro" id="IPR001636">
    <property type="entry name" value="SAICAR_synth"/>
</dbReference>
<evidence type="ECO:0000256" key="10">
    <source>
        <dbReference type="ARBA" id="ARBA00048475"/>
    </source>
</evidence>
<protein>
    <recommendedName>
        <fullName evidence="4 11">Phosphoribosylaminoimidazole-succinocarboxamide synthase</fullName>
        <ecNumber evidence="3 11">6.3.2.6</ecNumber>
    </recommendedName>
    <alternativeName>
        <fullName evidence="9 11">SAICAR synthetase</fullName>
    </alternativeName>
</protein>
<dbReference type="AlphaFoldDB" id="A0A0A2C3G1"/>
<evidence type="ECO:0000256" key="3">
    <source>
        <dbReference type="ARBA" id="ARBA00012217"/>
    </source>
</evidence>
<sequence length="267" mass="30320">MIEVIFVALSIYTNQISEVLMNHIQGSLIYEGKAKRVFACENPNRVLIEFKNDATAFNAKKRSEINGKGRLNCKISAALFKLLELNGIPTHFLELQSETFMIADKINVIPLEVVIRNIATGSLCRETPINQGTILNPPLLDYYYKDDELGDPILTEGRLKMLDLISTSQIEKVETITKNVNKILKEYFDDLDLLLVDFKLEFGFNSLGEIVIADEISPDNCRIWDKTNSDPKGRILDKDRFRQDLGGVINAYEEILKRIERDSSNSS</sequence>
<evidence type="ECO:0000256" key="8">
    <source>
        <dbReference type="ARBA" id="ARBA00022840"/>
    </source>
</evidence>
<comment type="catalytic activity">
    <reaction evidence="10 11">
        <text>5-amino-1-(5-phospho-D-ribosyl)imidazole-4-carboxylate + L-aspartate + ATP = (2S)-2-[5-amino-1-(5-phospho-beta-D-ribosyl)imidazole-4-carboxamido]succinate + ADP + phosphate + 2 H(+)</text>
        <dbReference type="Rhea" id="RHEA:22628"/>
        <dbReference type="ChEBI" id="CHEBI:15378"/>
        <dbReference type="ChEBI" id="CHEBI:29991"/>
        <dbReference type="ChEBI" id="CHEBI:30616"/>
        <dbReference type="ChEBI" id="CHEBI:43474"/>
        <dbReference type="ChEBI" id="CHEBI:58443"/>
        <dbReference type="ChEBI" id="CHEBI:77657"/>
        <dbReference type="ChEBI" id="CHEBI:456216"/>
        <dbReference type="EC" id="6.3.2.6"/>
    </reaction>
</comment>
<keyword evidence="8 11" id="KW-0067">ATP-binding</keyword>
<evidence type="ECO:0000256" key="7">
    <source>
        <dbReference type="ARBA" id="ARBA00022755"/>
    </source>
</evidence>
<organism evidence="13 14">
    <name type="scientific">Prochlorococcus marinus str. PAC1</name>
    <dbReference type="NCBI Taxonomy" id="59924"/>
    <lineage>
        <taxon>Bacteria</taxon>
        <taxon>Bacillati</taxon>
        <taxon>Cyanobacteriota</taxon>
        <taxon>Cyanophyceae</taxon>
        <taxon>Synechococcales</taxon>
        <taxon>Prochlorococcaceae</taxon>
        <taxon>Prochlorococcus</taxon>
    </lineage>
</organism>
<keyword evidence="7 11" id="KW-0658">Purine biosynthesis</keyword>
<name>A0A0A2C3G1_PROMR</name>
<evidence type="ECO:0000259" key="12">
    <source>
        <dbReference type="Pfam" id="PF01259"/>
    </source>
</evidence>
<dbReference type="PROSITE" id="PS01057">
    <property type="entry name" value="SAICAR_SYNTHETASE_1"/>
    <property type="match status" value="1"/>
</dbReference>
<dbReference type="NCBIfam" id="TIGR00081">
    <property type="entry name" value="purC"/>
    <property type="match status" value="1"/>
</dbReference>
<dbReference type="InterPro" id="IPR028923">
    <property type="entry name" value="SAICAR_synt/ADE2_N"/>
</dbReference>
<dbReference type="CDD" id="cd01415">
    <property type="entry name" value="SAICAR_synt_PurC"/>
    <property type="match status" value="1"/>
</dbReference>
<dbReference type="PANTHER" id="PTHR43599">
    <property type="entry name" value="MULTIFUNCTIONAL PROTEIN ADE2"/>
    <property type="match status" value="1"/>
</dbReference>
<dbReference type="SUPFAM" id="SSF56104">
    <property type="entry name" value="SAICAR synthase-like"/>
    <property type="match status" value="1"/>
</dbReference>
<feature type="domain" description="SAICAR synthetase/ADE2 N-terminal" evidence="12">
    <location>
        <begin position="28"/>
        <end position="258"/>
    </location>
</feature>
<dbReference type="GO" id="GO:0005524">
    <property type="term" value="F:ATP binding"/>
    <property type="evidence" value="ECO:0007669"/>
    <property type="project" value="UniProtKB-KW"/>
</dbReference>
<comment type="similarity">
    <text evidence="2 11">Belongs to the SAICAR synthetase family.</text>
</comment>
<dbReference type="InterPro" id="IPR033934">
    <property type="entry name" value="SAICAR_synt_PurC"/>
</dbReference>
<evidence type="ECO:0000256" key="9">
    <source>
        <dbReference type="ARBA" id="ARBA00030409"/>
    </source>
</evidence>
<evidence type="ECO:0000256" key="5">
    <source>
        <dbReference type="ARBA" id="ARBA00022598"/>
    </source>
</evidence>
<dbReference type="HAMAP" id="MF_00137">
    <property type="entry name" value="SAICAR_synth"/>
    <property type="match status" value="1"/>
</dbReference>
<dbReference type="PANTHER" id="PTHR43599:SF3">
    <property type="entry name" value="SI:DKEY-6E2.2"/>
    <property type="match status" value="1"/>
</dbReference>
<evidence type="ECO:0000313" key="14">
    <source>
        <dbReference type="Proteomes" id="UP000030392"/>
    </source>
</evidence>
<keyword evidence="5 11" id="KW-0436">Ligase</keyword>
<proteinExistence type="inferred from homology"/>
<accession>A0A0A2C3G1</accession>
<dbReference type="GO" id="GO:0006189">
    <property type="term" value="P:'de novo' IMP biosynthetic process"/>
    <property type="evidence" value="ECO:0007669"/>
    <property type="project" value="UniProtKB-UniRule"/>
</dbReference>
<dbReference type="InterPro" id="IPR050089">
    <property type="entry name" value="SAICAR_synthetase"/>
</dbReference>
<evidence type="ECO:0000256" key="2">
    <source>
        <dbReference type="ARBA" id="ARBA00010190"/>
    </source>
</evidence>
<comment type="pathway">
    <text evidence="1 11">Purine metabolism; IMP biosynthesis via de novo pathway; 5-amino-1-(5-phospho-D-ribosyl)imidazole-4-carboxamide from 5-amino-1-(5-phospho-D-ribosyl)imidazole-4-carboxylate: step 1/2.</text>
</comment>
<evidence type="ECO:0000256" key="6">
    <source>
        <dbReference type="ARBA" id="ARBA00022741"/>
    </source>
</evidence>
<evidence type="ECO:0000256" key="11">
    <source>
        <dbReference type="HAMAP-Rule" id="MF_00137"/>
    </source>
</evidence>
<evidence type="ECO:0000256" key="1">
    <source>
        <dbReference type="ARBA" id="ARBA00004672"/>
    </source>
</evidence>
<dbReference type="EC" id="6.3.2.6" evidence="3 11"/>
<dbReference type="PROSITE" id="PS01058">
    <property type="entry name" value="SAICAR_SYNTHETASE_2"/>
    <property type="match status" value="1"/>
</dbReference>
<evidence type="ECO:0000256" key="4">
    <source>
        <dbReference type="ARBA" id="ARBA00016460"/>
    </source>
</evidence>
<keyword evidence="6 11" id="KW-0547">Nucleotide-binding</keyword>